<comment type="similarity">
    <text evidence="1 3">Belongs to the sulfotransferase 1 family.</text>
</comment>
<dbReference type="PANTHER" id="PTHR11783">
    <property type="entry name" value="SULFOTRANSFERASE SULT"/>
    <property type="match status" value="1"/>
</dbReference>
<dbReference type="EC" id="2.8.2.-" evidence="3"/>
<dbReference type="eggNOG" id="KOG1584">
    <property type="taxonomic scope" value="Eukaryota"/>
</dbReference>
<dbReference type="AlphaFoldDB" id="C3Z2Q9"/>
<feature type="domain" description="Sulfotransferase" evidence="4">
    <location>
        <begin position="44"/>
        <end position="276"/>
    </location>
</feature>
<dbReference type="InterPro" id="IPR000863">
    <property type="entry name" value="Sulfotransferase_dom"/>
</dbReference>
<evidence type="ECO:0000259" key="4">
    <source>
        <dbReference type="Pfam" id="PF00685"/>
    </source>
</evidence>
<dbReference type="Pfam" id="PF00685">
    <property type="entry name" value="Sulfotransfer_1"/>
    <property type="match status" value="1"/>
</dbReference>
<sequence length="283" mass="33051">MATSSYYLNSGPDIPYTEYRGRQFVSLVTQDNLKAMQNFEFRDGDVVTIGYLKTGTHWMRKIVRQILHEKRERCDDDVDFALEHTYPGRPPCHVELSGCASPRLIHTFLSRDLAPPGLARPFQKIKVLVLMRNPKDVCTSYYFWSQNVNYFKTPESWETFQADFLDGKVTRGSYYDHVLGWWKMKDDPHFLFIKYEDLRKKTFSSVKDIAAFLNKPLSDEDVDFVVKSCSFETPIEPGKKLAKIKRKGVVGDWKNNFTQPQSEAFDNHFKDRFEGSGLEFEYE</sequence>
<dbReference type="InParanoid" id="C3Z2Q9"/>
<gene>
    <name evidence="5" type="ORF">BRAFLDRAFT_66439</name>
</gene>
<proteinExistence type="inferred from homology"/>
<dbReference type="EMBL" id="GG666574">
    <property type="protein sequence ID" value="EEN53310.1"/>
    <property type="molecule type" value="Genomic_DNA"/>
</dbReference>
<evidence type="ECO:0000256" key="3">
    <source>
        <dbReference type="RuleBase" id="RU361155"/>
    </source>
</evidence>
<reference evidence="5" key="1">
    <citation type="journal article" date="2008" name="Nature">
        <title>The amphioxus genome and the evolution of the chordate karyotype.</title>
        <authorList>
            <consortium name="US DOE Joint Genome Institute (JGI-PGF)"/>
            <person name="Putnam N.H."/>
            <person name="Butts T."/>
            <person name="Ferrier D.E.K."/>
            <person name="Furlong R.F."/>
            <person name="Hellsten U."/>
            <person name="Kawashima T."/>
            <person name="Robinson-Rechavi M."/>
            <person name="Shoguchi E."/>
            <person name="Terry A."/>
            <person name="Yu J.-K."/>
            <person name="Benito-Gutierrez E.L."/>
            <person name="Dubchak I."/>
            <person name="Garcia-Fernandez J."/>
            <person name="Gibson-Brown J.J."/>
            <person name="Grigoriev I.V."/>
            <person name="Horton A.C."/>
            <person name="de Jong P.J."/>
            <person name="Jurka J."/>
            <person name="Kapitonov V.V."/>
            <person name="Kohara Y."/>
            <person name="Kuroki Y."/>
            <person name="Lindquist E."/>
            <person name="Lucas S."/>
            <person name="Osoegawa K."/>
            <person name="Pennacchio L.A."/>
            <person name="Salamov A.A."/>
            <person name="Satou Y."/>
            <person name="Sauka-Spengler T."/>
            <person name="Schmutz J."/>
            <person name="Shin-I T."/>
            <person name="Toyoda A."/>
            <person name="Bronner-Fraser M."/>
            <person name="Fujiyama A."/>
            <person name="Holland L.Z."/>
            <person name="Holland P.W.H."/>
            <person name="Satoh N."/>
            <person name="Rokhsar D.S."/>
        </authorList>
    </citation>
    <scope>NUCLEOTIDE SEQUENCE [LARGE SCALE GENOMIC DNA]</scope>
    <source>
        <strain evidence="5">S238N-H82</strain>
        <tissue evidence="5">Testes</tissue>
    </source>
</reference>
<dbReference type="InterPro" id="IPR027417">
    <property type="entry name" value="P-loop_NTPase"/>
</dbReference>
<dbReference type="GO" id="GO:0008146">
    <property type="term" value="F:sulfotransferase activity"/>
    <property type="evidence" value="ECO:0007669"/>
    <property type="project" value="InterPro"/>
</dbReference>
<evidence type="ECO:0000313" key="5">
    <source>
        <dbReference type="EMBL" id="EEN53310.1"/>
    </source>
</evidence>
<name>C3Z2Q9_BRAFL</name>
<evidence type="ECO:0000256" key="1">
    <source>
        <dbReference type="ARBA" id="ARBA00005771"/>
    </source>
</evidence>
<dbReference type="SUPFAM" id="SSF52540">
    <property type="entry name" value="P-loop containing nucleoside triphosphate hydrolases"/>
    <property type="match status" value="1"/>
</dbReference>
<protein>
    <recommendedName>
        <fullName evidence="3">Sulfotransferase</fullName>
        <ecNumber evidence="3">2.8.2.-</ecNumber>
    </recommendedName>
</protein>
<dbReference type="Gene3D" id="3.40.50.300">
    <property type="entry name" value="P-loop containing nucleotide triphosphate hydrolases"/>
    <property type="match status" value="1"/>
</dbReference>
<evidence type="ECO:0000256" key="2">
    <source>
        <dbReference type="ARBA" id="ARBA00022679"/>
    </source>
</evidence>
<accession>C3Z2Q9</accession>
<keyword evidence="2 3" id="KW-0808">Transferase</keyword>
<organism>
    <name type="scientific">Branchiostoma floridae</name>
    <name type="common">Florida lancelet</name>
    <name type="synonym">Amphioxus</name>
    <dbReference type="NCBI Taxonomy" id="7739"/>
    <lineage>
        <taxon>Eukaryota</taxon>
        <taxon>Metazoa</taxon>
        <taxon>Chordata</taxon>
        <taxon>Cephalochordata</taxon>
        <taxon>Leptocardii</taxon>
        <taxon>Amphioxiformes</taxon>
        <taxon>Branchiostomatidae</taxon>
        <taxon>Branchiostoma</taxon>
    </lineage>
</organism>